<organism evidence="3 4">
    <name type="scientific">Canna indica</name>
    <name type="common">Indian-shot</name>
    <dbReference type="NCBI Taxonomy" id="4628"/>
    <lineage>
        <taxon>Eukaryota</taxon>
        <taxon>Viridiplantae</taxon>
        <taxon>Streptophyta</taxon>
        <taxon>Embryophyta</taxon>
        <taxon>Tracheophyta</taxon>
        <taxon>Spermatophyta</taxon>
        <taxon>Magnoliopsida</taxon>
        <taxon>Liliopsida</taxon>
        <taxon>Zingiberales</taxon>
        <taxon>Cannaceae</taxon>
        <taxon>Canna</taxon>
    </lineage>
</organism>
<reference evidence="3 4" key="1">
    <citation type="submission" date="2023-10" db="EMBL/GenBank/DDBJ databases">
        <title>Chromosome-scale genome assembly provides insights into flower coloration mechanisms of Canna indica.</title>
        <authorList>
            <person name="Li C."/>
        </authorList>
    </citation>
    <scope>NUCLEOTIDE SEQUENCE [LARGE SCALE GENOMIC DNA]</scope>
    <source>
        <tissue evidence="3">Flower</tissue>
    </source>
</reference>
<protein>
    <submittedName>
        <fullName evidence="3">Uncharacterized protein</fullName>
    </submittedName>
</protein>
<dbReference type="EMBL" id="CP136893">
    <property type="protein sequence ID" value="WOL04848.1"/>
    <property type="molecule type" value="Genomic_DNA"/>
</dbReference>
<feature type="transmembrane region" description="Helical" evidence="2">
    <location>
        <begin position="332"/>
        <end position="349"/>
    </location>
</feature>
<keyword evidence="2" id="KW-1133">Transmembrane helix</keyword>
<feature type="region of interest" description="Disordered" evidence="1">
    <location>
        <begin position="1"/>
        <end position="23"/>
    </location>
</feature>
<keyword evidence="2" id="KW-0812">Transmembrane</keyword>
<dbReference type="PANTHER" id="PTHR34945">
    <property type="entry name" value="2-OXOGLUTARATE (2OG) AND FE(II)-DEPENDENT OXYGENASE SUPERFAMILY PROTEIN"/>
    <property type="match status" value="1"/>
</dbReference>
<feature type="compositionally biased region" description="Basic residues" evidence="1">
    <location>
        <begin position="1"/>
        <end position="11"/>
    </location>
</feature>
<keyword evidence="2" id="KW-0472">Membrane</keyword>
<dbReference type="SUPFAM" id="SSF51197">
    <property type="entry name" value="Clavaminate synthase-like"/>
    <property type="match status" value="1"/>
</dbReference>
<dbReference type="PANTHER" id="PTHR34945:SF4">
    <property type="entry name" value="2-OXOGLUTARATE (2OG) AND FE(II)-DEPENDENT OXYGENASE SUPERFAMILY PROTEIN"/>
    <property type="match status" value="1"/>
</dbReference>
<sequence length="350" mass="38490">MAKSSFGHRFRAPPPSPIATGKGLRSAAVDDPVLSNFLDDSIRVPDLNLPQSHFPSRSPLKAPPAVDYHAIVSGDEAAVRSVLSAAADVGAMRVIGGGETLAEEARAAIEAGREVFATLEGETTKGELGIRWFGRRGGVNEEFYWYRLRSPETERLLQRTWPASYGNLRYKMENIAARLELVADCIAKVLSEHVPSQTPSKKIGKVQSILCLRKHVSHHSVSDMMKLTDAKLISSDALSLHISGDDHEFCIRRPEGSAVFLIQAGDIVVTIGKRLQELCNGELKSASAEALFQPTDDTPASFSLEYMCSPLVLSHETDRETFTATFSLMDQLLMALVLLFLYNFLFWILS</sequence>
<evidence type="ECO:0000313" key="4">
    <source>
        <dbReference type="Proteomes" id="UP001327560"/>
    </source>
</evidence>
<gene>
    <name evidence="3" type="ORF">Cni_G13570</name>
</gene>
<dbReference type="AlphaFoldDB" id="A0AAQ3K9S6"/>
<dbReference type="InterPro" id="IPR027443">
    <property type="entry name" value="IPNS-like_sf"/>
</dbReference>
<accession>A0AAQ3K9S6</accession>
<evidence type="ECO:0000256" key="2">
    <source>
        <dbReference type="SAM" id="Phobius"/>
    </source>
</evidence>
<keyword evidence="4" id="KW-1185">Reference proteome</keyword>
<dbReference type="Gene3D" id="2.60.120.330">
    <property type="entry name" value="B-lactam Antibiotic, Isopenicillin N Synthase, Chain"/>
    <property type="match status" value="1"/>
</dbReference>
<evidence type="ECO:0000256" key="1">
    <source>
        <dbReference type="SAM" id="MobiDB-lite"/>
    </source>
</evidence>
<proteinExistence type="predicted"/>
<name>A0AAQ3K9S6_9LILI</name>
<dbReference type="Proteomes" id="UP001327560">
    <property type="component" value="Chromosome 4"/>
</dbReference>
<evidence type="ECO:0000313" key="3">
    <source>
        <dbReference type="EMBL" id="WOL04848.1"/>
    </source>
</evidence>